<dbReference type="InterPro" id="IPR032675">
    <property type="entry name" value="LRR_dom_sf"/>
</dbReference>
<dbReference type="Gene3D" id="3.80.10.10">
    <property type="entry name" value="Ribonuclease Inhibitor"/>
    <property type="match status" value="1"/>
</dbReference>
<keyword evidence="5" id="KW-1185">Reference proteome</keyword>
<proteinExistence type="predicted"/>
<keyword evidence="1" id="KW-0433">Leucine-rich repeat</keyword>
<keyword evidence="2" id="KW-0732">Signal</keyword>
<dbReference type="PANTHER" id="PTHR24373:SF370">
    <property type="entry name" value="FISH-LIPS, ISOFORM E"/>
    <property type="match status" value="1"/>
</dbReference>
<dbReference type="EMBL" id="KN731263">
    <property type="protein sequence ID" value="KIH60124.1"/>
    <property type="molecule type" value="Genomic_DNA"/>
</dbReference>
<sequence length="239" mass="25875">MEDALSANPGFLAYNPCSCAMSGSTVAACSASSAALAPPHRGAALAHDAATASFGKNHNKFDIAQSPSLLAGRQTNVTNERGCSTLQGFTILRLVLNRNTLQSIDDQAFNGPLLDSLVELDLNDNNLGQIPQTGLTRLRNLRKLYLNRNRINTLASNAFAGYESKDLLIKLSLAGNRLTDQSLSDTAVFRPLRLLQTHLQTKQVSALLCRHFAFSITRLKGTISHEEFLGSFAKASFVR</sequence>
<evidence type="ECO:0000313" key="5">
    <source>
        <dbReference type="Proteomes" id="UP000054047"/>
    </source>
</evidence>
<evidence type="ECO:0000256" key="1">
    <source>
        <dbReference type="ARBA" id="ARBA00022614"/>
    </source>
</evidence>
<reference evidence="4 5" key="1">
    <citation type="submission" date="2013-12" db="EMBL/GenBank/DDBJ databases">
        <title>Draft genome of the parsitic nematode Ancylostoma duodenale.</title>
        <authorList>
            <person name="Mitreva M."/>
        </authorList>
    </citation>
    <scope>NUCLEOTIDE SEQUENCE [LARGE SCALE GENOMIC DNA]</scope>
    <source>
        <strain evidence="4 5">Zhejiang</strain>
    </source>
</reference>
<name>A0A0C2GMB3_9BILA</name>
<dbReference type="GO" id="GO:0005615">
    <property type="term" value="C:extracellular space"/>
    <property type="evidence" value="ECO:0007669"/>
    <property type="project" value="TreeGrafter"/>
</dbReference>
<evidence type="ECO:0000313" key="4">
    <source>
        <dbReference type="EMBL" id="KIH60124.1"/>
    </source>
</evidence>
<dbReference type="Proteomes" id="UP000054047">
    <property type="component" value="Unassembled WGS sequence"/>
</dbReference>
<dbReference type="GO" id="GO:0031012">
    <property type="term" value="C:extracellular matrix"/>
    <property type="evidence" value="ECO:0007669"/>
    <property type="project" value="TreeGrafter"/>
</dbReference>
<dbReference type="InterPro" id="IPR003591">
    <property type="entry name" value="Leu-rich_rpt_typical-subtyp"/>
</dbReference>
<evidence type="ECO:0000256" key="2">
    <source>
        <dbReference type="ARBA" id="ARBA00022729"/>
    </source>
</evidence>
<organism evidence="4 5">
    <name type="scientific">Ancylostoma duodenale</name>
    <dbReference type="NCBI Taxonomy" id="51022"/>
    <lineage>
        <taxon>Eukaryota</taxon>
        <taxon>Metazoa</taxon>
        <taxon>Ecdysozoa</taxon>
        <taxon>Nematoda</taxon>
        <taxon>Chromadorea</taxon>
        <taxon>Rhabditida</taxon>
        <taxon>Rhabditina</taxon>
        <taxon>Rhabditomorpha</taxon>
        <taxon>Strongyloidea</taxon>
        <taxon>Ancylostomatidae</taxon>
        <taxon>Ancylostomatinae</taxon>
        <taxon>Ancylostoma</taxon>
    </lineage>
</organism>
<accession>A0A0C2GMB3</accession>
<dbReference type="AlphaFoldDB" id="A0A0C2GMB3"/>
<evidence type="ECO:0000256" key="3">
    <source>
        <dbReference type="ARBA" id="ARBA00022737"/>
    </source>
</evidence>
<protein>
    <submittedName>
        <fullName evidence="4">Leucine Rich repeat-containing domain protein</fullName>
    </submittedName>
</protein>
<dbReference type="PROSITE" id="PS51450">
    <property type="entry name" value="LRR"/>
    <property type="match status" value="1"/>
</dbReference>
<dbReference type="PANTHER" id="PTHR24373">
    <property type="entry name" value="SLIT RELATED LEUCINE-RICH REPEAT NEURONAL PROTEIN"/>
    <property type="match status" value="1"/>
</dbReference>
<dbReference type="OrthoDB" id="1055097at2759"/>
<gene>
    <name evidence="4" type="ORF">ANCDUO_09631</name>
</gene>
<dbReference type="Pfam" id="PF13855">
    <property type="entry name" value="LRR_8"/>
    <property type="match status" value="1"/>
</dbReference>
<dbReference type="SMART" id="SM00369">
    <property type="entry name" value="LRR_TYP"/>
    <property type="match status" value="3"/>
</dbReference>
<dbReference type="InterPro" id="IPR001611">
    <property type="entry name" value="Leu-rich_rpt"/>
</dbReference>
<dbReference type="SUPFAM" id="SSF52058">
    <property type="entry name" value="L domain-like"/>
    <property type="match status" value="1"/>
</dbReference>
<keyword evidence="3" id="KW-0677">Repeat</keyword>
<dbReference type="InterPro" id="IPR050328">
    <property type="entry name" value="Dev_Immune_Receptor"/>
</dbReference>